<evidence type="ECO:0000313" key="2">
    <source>
        <dbReference type="EMBL" id="ORX38231.1"/>
    </source>
</evidence>
<evidence type="ECO:0000256" key="1">
    <source>
        <dbReference type="SAM" id="MobiDB-lite"/>
    </source>
</evidence>
<name>A0A1Y1UJJ9_9TREE</name>
<organism evidence="2 3">
    <name type="scientific">Kockovaella imperatae</name>
    <dbReference type="NCBI Taxonomy" id="4999"/>
    <lineage>
        <taxon>Eukaryota</taxon>
        <taxon>Fungi</taxon>
        <taxon>Dikarya</taxon>
        <taxon>Basidiomycota</taxon>
        <taxon>Agaricomycotina</taxon>
        <taxon>Tremellomycetes</taxon>
        <taxon>Tremellales</taxon>
        <taxon>Cuniculitremaceae</taxon>
        <taxon>Kockovaella</taxon>
    </lineage>
</organism>
<accession>A0A1Y1UJJ9</accession>
<keyword evidence="3" id="KW-1185">Reference proteome</keyword>
<feature type="region of interest" description="Disordered" evidence="1">
    <location>
        <begin position="86"/>
        <end position="108"/>
    </location>
</feature>
<dbReference type="Proteomes" id="UP000193218">
    <property type="component" value="Unassembled WGS sequence"/>
</dbReference>
<dbReference type="InParanoid" id="A0A1Y1UJJ9"/>
<dbReference type="EMBL" id="NBSH01000004">
    <property type="protein sequence ID" value="ORX38231.1"/>
    <property type="molecule type" value="Genomic_DNA"/>
</dbReference>
<sequence length="108" mass="11455">MASADGRPFARRPFRARDARWNYPPTYPDEPVSQASGPTPHASDYNTAFTGSHLTSGSMADTKALKSGDSDTEVASAPMLRLTHRANLAGRPAAAKVRRASPVSGRTG</sequence>
<comment type="caution">
    <text evidence="2">The sequence shown here is derived from an EMBL/GenBank/DDBJ whole genome shotgun (WGS) entry which is preliminary data.</text>
</comment>
<dbReference type="GeneID" id="33559827"/>
<evidence type="ECO:0000313" key="3">
    <source>
        <dbReference type="Proteomes" id="UP000193218"/>
    </source>
</evidence>
<protein>
    <submittedName>
        <fullName evidence="2">Uncharacterized protein</fullName>
    </submittedName>
</protein>
<gene>
    <name evidence="2" type="ORF">BD324DRAFT_649610</name>
</gene>
<dbReference type="RefSeq" id="XP_021872153.1">
    <property type="nucleotide sequence ID" value="XM_022018018.1"/>
</dbReference>
<reference evidence="2 3" key="1">
    <citation type="submission" date="2017-03" db="EMBL/GenBank/DDBJ databases">
        <title>Widespread Adenine N6-methylation of Active Genes in Fungi.</title>
        <authorList>
            <consortium name="DOE Joint Genome Institute"/>
            <person name="Mondo S.J."/>
            <person name="Dannebaum R.O."/>
            <person name="Kuo R.C."/>
            <person name="Louie K.B."/>
            <person name="Bewick A.J."/>
            <person name="Labutti K."/>
            <person name="Haridas S."/>
            <person name="Kuo A."/>
            <person name="Salamov A."/>
            <person name="Ahrendt S.R."/>
            <person name="Lau R."/>
            <person name="Bowen B.P."/>
            <person name="Lipzen A."/>
            <person name="Sullivan W."/>
            <person name="Andreopoulos W.B."/>
            <person name="Clum A."/>
            <person name="Lindquist E."/>
            <person name="Daum C."/>
            <person name="Northen T.R."/>
            <person name="Ramamoorthy G."/>
            <person name="Schmitz R.J."/>
            <person name="Gryganskyi A."/>
            <person name="Culley D."/>
            <person name="Magnuson J."/>
            <person name="James T.Y."/>
            <person name="O'Malley M.A."/>
            <person name="Stajich J.E."/>
            <person name="Spatafora J.W."/>
            <person name="Visel A."/>
            <person name="Grigoriev I.V."/>
        </authorList>
    </citation>
    <scope>NUCLEOTIDE SEQUENCE [LARGE SCALE GENOMIC DNA]</scope>
    <source>
        <strain evidence="2 3">NRRL Y-17943</strain>
    </source>
</reference>
<feature type="region of interest" description="Disordered" evidence="1">
    <location>
        <begin position="1"/>
        <end position="50"/>
    </location>
</feature>
<proteinExistence type="predicted"/>
<dbReference type="AlphaFoldDB" id="A0A1Y1UJJ9"/>